<dbReference type="Proteomes" id="UP000217561">
    <property type="component" value="Unassembled WGS sequence"/>
</dbReference>
<dbReference type="RefSeq" id="WP_008587607.1">
    <property type="nucleotide sequence ID" value="NZ_NSGH01000012.1"/>
</dbReference>
<sequence length="106" mass="11916">MPPIEEGENSIDLGANLKRGLEYVGGRLKITNEKLYFYPHFLNIQKRKLVIAINEIKTVNKGRILGISPNGVVIHLKDGTSHKFTIGMPWSNKKAEIINYIDSLIA</sequence>
<accession>A0ABX4HQC0</accession>
<dbReference type="Pfam" id="PF02893">
    <property type="entry name" value="GRAM"/>
    <property type="match status" value="1"/>
</dbReference>
<dbReference type="InterPro" id="IPR011993">
    <property type="entry name" value="PH-like_dom_sf"/>
</dbReference>
<evidence type="ECO:0000313" key="3">
    <source>
        <dbReference type="Proteomes" id="UP000217561"/>
    </source>
</evidence>
<dbReference type="InterPro" id="IPR004182">
    <property type="entry name" value="GRAM"/>
</dbReference>
<proteinExistence type="predicted"/>
<name>A0ABX4HQC0_9BACI</name>
<reference evidence="2 3" key="1">
    <citation type="submission" date="2017-08" db="EMBL/GenBank/DDBJ databases">
        <title>Salimicrobium alkalisoli sp. nov., isolated from saline alkaline soil.</title>
        <authorList>
            <person name="Zhang G."/>
            <person name="Xiong Q."/>
        </authorList>
    </citation>
    <scope>NUCLEOTIDE SEQUENCE [LARGE SCALE GENOMIC DNA]</scope>
    <source>
        <strain evidence="2 3">WN024</strain>
    </source>
</reference>
<keyword evidence="3" id="KW-1185">Reference proteome</keyword>
<dbReference type="Gene3D" id="2.30.29.30">
    <property type="entry name" value="Pleckstrin-homology domain (PH domain)/Phosphotyrosine-binding domain (PTB)"/>
    <property type="match status" value="1"/>
</dbReference>
<feature type="domain" description="GRAM" evidence="1">
    <location>
        <begin position="9"/>
        <end position="85"/>
    </location>
</feature>
<dbReference type="EMBL" id="NSGH01000012">
    <property type="protein sequence ID" value="PBB05416.1"/>
    <property type="molecule type" value="Genomic_DNA"/>
</dbReference>
<evidence type="ECO:0000313" key="2">
    <source>
        <dbReference type="EMBL" id="PBB05416.1"/>
    </source>
</evidence>
<gene>
    <name evidence="2" type="ORF">CKW00_08460</name>
</gene>
<protein>
    <recommendedName>
        <fullName evidence="1">GRAM domain-containing protein</fullName>
    </recommendedName>
</protein>
<organism evidence="2 3">
    <name type="scientific">Salimicrobium humidisoli</name>
    <dbReference type="NCBI Taxonomy" id="2029857"/>
    <lineage>
        <taxon>Bacteria</taxon>
        <taxon>Bacillati</taxon>
        <taxon>Bacillota</taxon>
        <taxon>Bacilli</taxon>
        <taxon>Bacillales</taxon>
        <taxon>Bacillaceae</taxon>
        <taxon>Salimicrobium</taxon>
    </lineage>
</organism>
<comment type="caution">
    <text evidence="2">The sequence shown here is derived from an EMBL/GenBank/DDBJ whole genome shotgun (WGS) entry which is preliminary data.</text>
</comment>
<evidence type="ECO:0000259" key="1">
    <source>
        <dbReference type="Pfam" id="PF02893"/>
    </source>
</evidence>